<reference evidence="2" key="1">
    <citation type="submission" date="2013-01" db="EMBL/GenBank/DDBJ databases">
        <title>Draft Genome Sequence of a Mulberry Tree, Morus notabilis C.K. Schneid.</title>
        <authorList>
            <person name="He N."/>
            <person name="Zhao S."/>
        </authorList>
    </citation>
    <scope>NUCLEOTIDE SEQUENCE</scope>
</reference>
<accession>W9SU82</accession>
<dbReference type="Proteomes" id="UP000030645">
    <property type="component" value="Unassembled WGS sequence"/>
</dbReference>
<dbReference type="AlphaFoldDB" id="W9SU82"/>
<name>W9SU82_9ROSA</name>
<proteinExistence type="predicted"/>
<organism evidence="1 2">
    <name type="scientific">Morus notabilis</name>
    <dbReference type="NCBI Taxonomy" id="981085"/>
    <lineage>
        <taxon>Eukaryota</taxon>
        <taxon>Viridiplantae</taxon>
        <taxon>Streptophyta</taxon>
        <taxon>Embryophyta</taxon>
        <taxon>Tracheophyta</taxon>
        <taxon>Spermatophyta</taxon>
        <taxon>Magnoliopsida</taxon>
        <taxon>eudicotyledons</taxon>
        <taxon>Gunneridae</taxon>
        <taxon>Pentapetalae</taxon>
        <taxon>rosids</taxon>
        <taxon>fabids</taxon>
        <taxon>Rosales</taxon>
        <taxon>Moraceae</taxon>
        <taxon>Moreae</taxon>
        <taxon>Morus</taxon>
    </lineage>
</organism>
<dbReference type="STRING" id="981085.W9SU82"/>
<keyword evidence="2" id="KW-1185">Reference proteome</keyword>
<dbReference type="EMBL" id="KE346119">
    <property type="protein sequence ID" value="EXC26769.1"/>
    <property type="molecule type" value="Genomic_DNA"/>
</dbReference>
<dbReference type="eggNOG" id="KOG1128">
    <property type="taxonomic scope" value="Eukaryota"/>
</dbReference>
<protein>
    <submittedName>
        <fullName evidence="1">Uncharacterized protein</fullName>
    </submittedName>
</protein>
<gene>
    <name evidence="1" type="ORF">L484_023385</name>
</gene>
<evidence type="ECO:0000313" key="1">
    <source>
        <dbReference type="EMBL" id="EXC26769.1"/>
    </source>
</evidence>
<evidence type="ECO:0000313" key="2">
    <source>
        <dbReference type="Proteomes" id="UP000030645"/>
    </source>
</evidence>
<sequence length="92" mass="10070">MFKIFLRSYELRLVRCTLPPSPSPPPPSDDAHNQHPIHSLITDHLASIEAGCYLEVLASPAASRLAFGLDSMQSPLDDSTVFAGRVYSKFLG</sequence>